<proteinExistence type="predicted"/>
<dbReference type="AlphaFoldDB" id="A0A5E7HB21"/>
<feature type="domain" description="Rap1a immunity protein" evidence="2">
    <location>
        <begin position="28"/>
        <end position="126"/>
    </location>
</feature>
<dbReference type="Proteomes" id="UP000385207">
    <property type="component" value="Unassembled WGS sequence"/>
</dbReference>
<organism evidence="3 4">
    <name type="scientific">Pseudomonas fluorescens</name>
    <dbReference type="NCBI Taxonomy" id="294"/>
    <lineage>
        <taxon>Bacteria</taxon>
        <taxon>Pseudomonadati</taxon>
        <taxon>Pseudomonadota</taxon>
        <taxon>Gammaproteobacteria</taxon>
        <taxon>Pseudomonadales</taxon>
        <taxon>Pseudomonadaceae</taxon>
        <taxon>Pseudomonas</taxon>
    </lineage>
</organism>
<feature type="signal peptide" evidence="1">
    <location>
        <begin position="1"/>
        <end position="21"/>
    </location>
</feature>
<accession>A0A5E7HB21</accession>
<dbReference type="Gene3D" id="1.10.890.40">
    <property type="match status" value="1"/>
</dbReference>
<evidence type="ECO:0000256" key="1">
    <source>
        <dbReference type="SAM" id="SignalP"/>
    </source>
</evidence>
<dbReference type="RefSeq" id="WP_150783281.1">
    <property type="nucleotide sequence ID" value="NZ_CABVII010000003.1"/>
</dbReference>
<dbReference type="InterPro" id="IPR041238">
    <property type="entry name" value="Rap1a"/>
</dbReference>
<reference evidence="3 4" key="1">
    <citation type="submission" date="2019-09" db="EMBL/GenBank/DDBJ databases">
        <authorList>
            <person name="Chandra G."/>
            <person name="Truman W A."/>
        </authorList>
    </citation>
    <scope>NUCLEOTIDE SEQUENCE [LARGE SCALE GENOMIC DNA]</scope>
    <source>
        <strain evidence="3">PS862</strain>
    </source>
</reference>
<gene>
    <name evidence="3" type="ORF">PS862_00830</name>
</gene>
<dbReference type="EMBL" id="CABVII010000003">
    <property type="protein sequence ID" value="VVO61274.1"/>
    <property type="molecule type" value="Genomic_DNA"/>
</dbReference>
<dbReference type="OrthoDB" id="7062115at2"/>
<protein>
    <recommendedName>
        <fullName evidence="2">Rap1a immunity protein domain-containing protein</fullName>
    </recommendedName>
</protein>
<evidence type="ECO:0000313" key="4">
    <source>
        <dbReference type="Proteomes" id="UP000385207"/>
    </source>
</evidence>
<evidence type="ECO:0000313" key="3">
    <source>
        <dbReference type="EMBL" id="VVO61274.1"/>
    </source>
</evidence>
<evidence type="ECO:0000259" key="2">
    <source>
        <dbReference type="Pfam" id="PF18602"/>
    </source>
</evidence>
<sequence length="127" mass="13676" precursor="true">MKTGLMGAALAGLMWSGAAMAADPSFDGNELLGQCQIYIKLVDGGTARNDAHYDAGECGGFVLGVARSTALYGEFIPIKLKFCTPDTVTNSQLVRIVVKYLKDNPKTLSDNRTVLVWRALLDAYPCK</sequence>
<feature type="chain" id="PRO_5022708120" description="Rap1a immunity protein domain-containing protein" evidence="1">
    <location>
        <begin position="22"/>
        <end position="127"/>
    </location>
</feature>
<name>A0A5E7HB21_PSEFL</name>
<keyword evidence="1" id="KW-0732">Signal</keyword>
<dbReference type="Pfam" id="PF18602">
    <property type="entry name" value="Rap1a"/>
    <property type="match status" value="1"/>
</dbReference>